<dbReference type="AlphaFoldDB" id="A0A919DYA9"/>
<evidence type="ECO:0000313" key="3">
    <source>
        <dbReference type="EMBL" id="GHE90272.1"/>
    </source>
</evidence>
<evidence type="ECO:0008006" key="5">
    <source>
        <dbReference type="Google" id="ProtNLM"/>
    </source>
</evidence>
<dbReference type="InterPro" id="IPR051912">
    <property type="entry name" value="Alkylbase_DNA_Glycosylase/TA"/>
</dbReference>
<dbReference type="GO" id="GO:0043916">
    <property type="term" value="F:DNA-7-methylguanine glycosylase activity"/>
    <property type="evidence" value="ECO:0007669"/>
    <property type="project" value="TreeGrafter"/>
</dbReference>
<dbReference type="RefSeq" id="WP_190139878.1">
    <property type="nucleotide sequence ID" value="NZ_BNBT01000168.1"/>
</dbReference>
<sequence length="277" mass="30044">MSTTIITEHPSWHVSDDGTAVRVVEYAGTIWSAHWNATGLTLCPTGTGSTEAPPVARTSPDTLPSHRDVQALVTKLACLGTVQRLTNPSLWDAIATALLRQVVRAGQARKVYRAFCAAYGRAVDTVVGPLAVMPSPEAVLTLSDTQFAAVGAAFNRDALRHAARAYLERGRYWRTLDADSLVKELVSVRRVGPWTAAAAAADHTGDHAVYPHSDLAVRTWARKAAPDLELPVSEAEFAALWRRWAPDRTTLHTLTLLTLTWGTHARPTEHGGNPRHA</sequence>
<evidence type="ECO:0000313" key="4">
    <source>
        <dbReference type="Proteomes" id="UP000608024"/>
    </source>
</evidence>
<dbReference type="GO" id="GO:0006285">
    <property type="term" value="P:base-excision repair, AP site formation"/>
    <property type="evidence" value="ECO:0007669"/>
    <property type="project" value="TreeGrafter"/>
</dbReference>
<organism evidence="3 4">
    <name type="scientific">Streptomyces longispororuber</name>
    <dbReference type="NCBI Taxonomy" id="68230"/>
    <lineage>
        <taxon>Bacteria</taxon>
        <taxon>Bacillati</taxon>
        <taxon>Actinomycetota</taxon>
        <taxon>Actinomycetes</taxon>
        <taxon>Kitasatosporales</taxon>
        <taxon>Streptomycetaceae</taxon>
        <taxon>Streptomyces</taxon>
    </lineage>
</organism>
<dbReference type="GO" id="GO:0032131">
    <property type="term" value="F:alkylated DNA binding"/>
    <property type="evidence" value="ECO:0007669"/>
    <property type="project" value="TreeGrafter"/>
</dbReference>
<dbReference type="Gene3D" id="1.10.340.30">
    <property type="entry name" value="Hypothetical protein, domain 2"/>
    <property type="match status" value="1"/>
</dbReference>
<dbReference type="SUPFAM" id="SSF48150">
    <property type="entry name" value="DNA-glycosylase"/>
    <property type="match status" value="1"/>
</dbReference>
<evidence type="ECO:0000256" key="1">
    <source>
        <dbReference type="ARBA" id="ARBA00022763"/>
    </source>
</evidence>
<dbReference type="PANTHER" id="PTHR43003">
    <property type="entry name" value="DNA-3-METHYLADENINE GLYCOSYLASE"/>
    <property type="match status" value="1"/>
</dbReference>
<evidence type="ECO:0000256" key="2">
    <source>
        <dbReference type="ARBA" id="ARBA00023204"/>
    </source>
</evidence>
<gene>
    <name evidence="3" type="ORF">GCM10018785_66470</name>
</gene>
<dbReference type="EMBL" id="BNBT01000168">
    <property type="protein sequence ID" value="GHE90272.1"/>
    <property type="molecule type" value="Genomic_DNA"/>
</dbReference>
<reference evidence="3" key="1">
    <citation type="journal article" date="2014" name="Int. J. Syst. Evol. Microbiol.">
        <title>Complete genome sequence of Corynebacterium casei LMG S-19264T (=DSM 44701T), isolated from a smear-ripened cheese.</title>
        <authorList>
            <consortium name="US DOE Joint Genome Institute (JGI-PGF)"/>
            <person name="Walter F."/>
            <person name="Albersmeier A."/>
            <person name="Kalinowski J."/>
            <person name="Ruckert C."/>
        </authorList>
    </citation>
    <scope>NUCLEOTIDE SEQUENCE</scope>
    <source>
        <strain evidence="3">JCM 4784</strain>
    </source>
</reference>
<protein>
    <recommendedName>
        <fullName evidence="5">DNA-3-methyladenine glycosylase 2 family protein</fullName>
    </recommendedName>
</protein>
<dbReference type="GO" id="GO:0008725">
    <property type="term" value="F:DNA-3-methyladenine glycosylase activity"/>
    <property type="evidence" value="ECO:0007669"/>
    <property type="project" value="TreeGrafter"/>
</dbReference>
<dbReference type="PANTHER" id="PTHR43003:SF5">
    <property type="entry name" value="DNA-3-METHYLADENINE GLYCOSYLASE"/>
    <property type="match status" value="1"/>
</dbReference>
<dbReference type="GO" id="GO:0006307">
    <property type="term" value="P:DNA alkylation repair"/>
    <property type="evidence" value="ECO:0007669"/>
    <property type="project" value="TreeGrafter"/>
</dbReference>
<keyword evidence="1" id="KW-0227">DNA damage</keyword>
<keyword evidence="4" id="KW-1185">Reference proteome</keyword>
<dbReference type="GO" id="GO:0005737">
    <property type="term" value="C:cytoplasm"/>
    <property type="evidence" value="ECO:0007669"/>
    <property type="project" value="TreeGrafter"/>
</dbReference>
<proteinExistence type="predicted"/>
<name>A0A919DYA9_9ACTN</name>
<dbReference type="GO" id="GO:0032993">
    <property type="term" value="C:protein-DNA complex"/>
    <property type="evidence" value="ECO:0007669"/>
    <property type="project" value="TreeGrafter"/>
</dbReference>
<dbReference type="InterPro" id="IPR011257">
    <property type="entry name" value="DNA_glycosylase"/>
</dbReference>
<keyword evidence="2" id="KW-0234">DNA repair</keyword>
<comment type="caution">
    <text evidence="3">The sequence shown here is derived from an EMBL/GenBank/DDBJ whole genome shotgun (WGS) entry which is preliminary data.</text>
</comment>
<accession>A0A919DYA9</accession>
<reference evidence="3" key="2">
    <citation type="submission" date="2020-09" db="EMBL/GenBank/DDBJ databases">
        <authorList>
            <person name="Sun Q."/>
            <person name="Ohkuma M."/>
        </authorList>
    </citation>
    <scope>NUCLEOTIDE SEQUENCE</scope>
    <source>
        <strain evidence="3">JCM 4784</strain>
    </source>
</reference>
<dbReference type="Proteomes" id="UP000608024">
    <property type="component" value="Unassembled WGS sequence"/>
</dbReference>